<proteinExistence type="predicted"/>
<dbReference type="Proteomes" id="UP000192815">
    <property type="component" value="Unassembled WGS sequence"/>
</dbReference>
<evidence type="ECO:0000259" key="2">
    <source>
        <dbReference type="Pfam" id="PF00501"/>
    </source>
</evidence>
<comment type="caution">
    <text evidence="3">The sequence shown here is derived from an EMBL/GenBank/DDBJ whole genome shotgun (WGS) entry which is preliminary data.</text>
</comment>
<feature type="non-terminal residue" evidence="3">
    <location>
        <position position="1"/>
    </location>
</feature>
<dbReference type="SUPFAM" id="SSF56801">
    <property type="entry name" value="Acetyl-CoA synthetase-like"/>
    <property type="match status" value="1"/>
</dbReference>
<evidence type="ECO:0000313" key="4">
    <source>
        <dbReference type="Proteomes" id="UP000192815"/>
    </source>
</evidence>
<protein>
    <recommendedName>
        <fullName evidence="2">AMP-dependent synthetase/ligase domain-containing protein</fullName>
    </recommendedName>
</protein>
<evidence type="ECO:0000313" key="3">
    <source>
        <dbReference type="EMBL" id="ORC53474.1"/>
    </source>
</evidence>
<dbReference type="Pfam" id="PF00501">
    <property type="entry name" value="AMP-binding"/>
    <property type="match status" value="1"/>
</dbReference>
<dbReference type="GO" id="GO:0016874">
    <property type="term" value="F:ligase activity"/>
    <property type="evidence" value="ECO:0007669"/>
    <property type="project" value="UniProtKB-KW"/>
</dbReference>
<dbReference type="OrthoDB" id="9757559at2"/>
<accession>A0A1X0MXN0</accession>
<keyword evidence="1" id="KW-0436">Ligase</keyword>
<sequence>WDSIDALFPDGLIGQMFEAYNALLDRLPEPSAWSADTSQLLPMARLPAPLDSAPESPLMHELFEHQALATPDALAVIGVQRQLNYRQLRMEARRLGARLQALGVQPNRLVALVMERGWEQVVATLAIHYAGGAYLPIDPALPAERLQHILERAEATLALTQPALLTRIEWPSHVNVLAVTDEQLTDADPLRPVPRVPGDLAYVI</sequence>
<dbReference type="EMBL" id="MUIO01000162">
    <property type="protein sequence ID" value="ORC53474.1"/>
    <property type="molecule type" value="Genomic_DNA"/>
</dbReference>
<evidence type="ECO:0000256" key="1">
    <source>
        <dbReference type="ARBA" id="ARBA00022598"/>
    </source>
</evidence>
<name>A0A1X0MXN0_9PSED</name>
<feature type="domain" description="AMP-dependent synthetase/ligase" evidence="2">
    <location>
        <begin position="63"/>
        <end position="203"/>
    </location>
</feature>
<dbReference type="GO" id="GO:0044550">
    <property type="term" value="P:secondary metabolite biosynthetic process"/>
    <property type="evidence" value="ECO:0007669"/>
    <property type="project" value="TreeGrafter"/>
</dbReference>
<dbReference type="PANTHER" id="PTHR45527">
    <property type="entry name" value="NONRIBOSOMAL PEPTIDE SYNTHETASE"/>
    <property type="match status" value="1"/>
</dbReference>
<dbReference type="GO" id="GO:0031177">
    <property type="term" value="F:phosphopantetheine binding"/>
    <property type="evidence" value="ECO:0007669"/>
    <property type="project" value="TreeGrafter"/>
</dbReference>
<dbReference type="PANTHER" id="PTHR45527:SF10">
    <property type="entry name" value="PYOCHELIN SYNTHASE PCHF"/>
    <property type="match status" value="1"/>
</dbReference>
<dbReference type="GO" id="GO:0005737">
    <property type="term" value="C:cytoplasm"/>
    <property type="evidence" value="ECO:0007669"/>
    <property type="project" value="TreeGrafter"/>
</dbReference>
<dbReference type="GO" id="GO:0043041">
    <property type="term" value="P:amino acid activation for nonribosomal peptide biosynthetic process"/>
    <property type="evidence" value="ECO:0007669"/>
    <property type="project" value="TreeGrafter"/>
</dbReference>
<feature type="non-terminal residue" evidence="3">
    <location>
        <position position="204"/>
    </location>
</feature>
<keyword evidence="4" id="KW-1185">Reference proteome</keyword>
<organism evidence="3 4">
    <name type="scientific">Pseudomonas floridensis</name>
    <dbReference type="NCBI Taxonomy" id="1958950"/>
    <lineage>
        <taxon>Bacteria</taxon>
        <taxon>Pseudomonadati</taxon>
        <taxon>Pseudomonadota</taxon>
        <taxon>Gammaproteobacteria</taxon>
        <taxon>Pseudomonadales</taxon>
        <taxon>Pseudomonadaceae</taxon>
        <taxon>Pseudomonas</taxon>
    </lineage>
</organism>
<gene>
    <name evidence="3" type="ORF">BZK31_27480</name>
</gene>
<dbReference type="Gene3D" id="3.40.50.980">
    <property type="match status" value="2"/>
</dbReference>
<dbReference type="AlphaFoldDB" id="A0A1X0MXN0"/>
<dbReference type="InterPro" id="IPR000873">
    <property type="entry name" value="AMP-dep_synth/lig_dom"/>
</dbReference>
<dbReference type="RefSeq" id="WP_157900808.1">
    <property type="nucleotide sequence ID" value="NZ_MUIO01000162.1"/>
</dbReference>
<reference evidence="4" key="1">
    <citation type="submission" date="2017-02" db="EMBL/GenBank/DDBJ databases">
        <title>Pseudomonas floridae sp. nov., a novel pathogenic bacterial species isolated from tomato.</title>
        <authorList>
            <person name="Timilsina S."/>
            <person name="Vallad G.E."/>
            <person name="Jones J.B."/>
        </authorList>
    </citation>
    <scope>NUCLEOTIDE SEQUENCE [LARGE SCALE GENOMIC DNA]</scope>
    <source>
        <strain evidence="4">GEV388</strain>
    </source>
</reference>
<dbReference type="STRING" id="1958950.BZK31_27480"/>